<dbReference type="PRINTS" id="PR00385">
    <property type="entry name" value="P450"/>
</dbReference>
<dbReference type="GO" id="GO:0020037">
    <property type="term" value="F:heme binding"/>
    <property type="evidence" value="ECO:0007669"/>
    <property type="project" value="InterPro"/>
</dbReference>
<dbReference type="GO" id="GO:0005506">
    <property type="term" value="F:iron ion binding"/>
    <property type="evidence" value="ECO:0007669"/>
    <property type="project" value="InterPro"/>
</dbReference>
<dbReference type="CDD" id="cd11033">
    <property type="entry name" value="CYP142-like"/>
    <property type="match status" value="1"/>
</dbReference>
<organism evidence="9 10">
    <name type="scientific">Hyphomonas hirschiana VP5</name>
    <dbReference type="NCBI Taxonomy" id="1280951"/>
    <lineage>
        <taxon>Bacteria</taxon>
        <taxon>Pseudomonadati</taxon>
        <taxon>Pseudomonadota</taxon>
        <taxon>Alphaproteobacteria</taxon>
        <taxon>Hyphomonadales</taxon>
        <taxon>Hyphomonadaceae</taxon>
        <taxon>Hyphomonas</taxon>
    </lineage>
</organism>
<protein>
    <submittedName>
        <fullName evidence="9">Cytochrome P450 family protein</fullName>
    </submittedName>
</protein>
<dbReference type="FunFam" id="1.10.630.10:FF:000018">
    <property type="entry name" value="Cytochrome P450 monooxygenase"/>
    <property type="match status" value="1"/>
</dbReference>
<accession>A0A059FIR2</accession>
<dbReference type="PATRIC" id="fig|1280951.3.peg.2676"/>
<dbReference type="InterPro" id="IPR017972">
    <property type="entry name" value="Cyt_P450_CS"/>
</dbReference>
<keyword evidence="3 8" id="KW-0479">Metal-binding</keyword>
<evidence type="ECO:0000256" key="5">
    <source>
        <dbReference type="ARBA" id="ARBA00023004"/>
    </source>
</evidence>
<dbReference type="Proteomes" id="UP000025061">
    <property type="component" value="Unassembled WGS sequence"/>
</dbReference>
<dbReference type="RefSeq" id="WP_011647201.1">
    <property type="nucleotide sequence ID" value="NZ_ARYI01000012.1"/>
</dbReference>
<dbReference type="Pfam" id="PF00067">
    <property type="entry name" value="p450"/>
    <property type="match status" value="1"/>
</dbReference>
<evidence type="ECO:0000256" key="7">
    <source>
        <dbReference type="ARBA" id="ARBA00043906"/>
    </source>
</evidence>
<keyword evidence="4 8" id="KW-0560">Oxidoreductase</keyword>
<dbReference type="Gene3D" id="1.10.630.10">
    <property type="entry name" value="Cytochrome P450"/>
    <property type="match status" value="1"/>
</dbReference>
<keyword evidence="5 8" id="KW-0408">Iron</keyword>
<evidence type="ECO:0000313" key="10">
    <source>
        <dbReference type="Proteomes" id="UP000025061"/>
    </source>
</evidence>
<comment type="function">
    <text evidence="7">Cytochromes P450 are a group of heme-thiolate monooxygenases. They oxidize a variety of structurally unrelated compounds, including steroids, fatty acids, and xenobiotics.</text>
</comment>
<dbReference type="PROSITE" id="PS00086">
    <property type="entry name" value="CYTOCHROME_P450"/>
    <property type="match status" value="1"/>
</dbReference>
<dbReference type="GO" id="GO:0008395">
    <property type="term" value="F:steroid hydroxylase activity"/>
    <property type="evidence" value="ECO:0007669"/>
    <property type="project" value="TreeGrafter"/>
</dbReference>
<dbReference type="PANTHER" id="PTHR46696:SF4">
    <property type="entry name" value="BIOTIN BIOSYNTHESIS CYTOCHROME P450"/>
    <property type="match status" value="1"/>
</dbReference>
<dbReference type="SUPFAM" id="SSF48264">
    <property type="entry name" value="Cytochrome P450"/>
    <property type="match status" value="1"/>
</dbReference>
<dbReference type="InterPro" id="IPR002397">
    <property type="entry name" value="Cyt_P450_B"/>
</dbReference>
<dbReference type="OrthoDB" id="9801155at2"/>
<dbReference type="GO" id="GO:0036199">
    <property type="term" value="F:cholest-4-en-3-one 26-monooxygenase activity"/>
    <property type="evidence" value="ECO:0007669"/>
    <property type="project" value="TreeGrafter"/>
</dbReference>
<proteinExistence type="inferred from homology"/>
<evidence type="ECO:0000256" key="4">
    <source>
        <dbReference type="ARBA" id="ARBA00023002"/>
    </source>
</evidence>
<evidence type="ECO:0000256" key="8">
    <source>
        <dbReference type="RuleBase" id="RU000461"/>
    </source>
</evidence>
<keyword evidence="2 8" id="KW-0349">Heme</keyword>
<name>A0A059FIR2_9PROT</name>
<dbReference type="InterPro" id="IPR001128">
    <property type="entry name" value="Cyt_P450"/>
</dbReference>
<evidence type="ECO:0000256" key="6">
    <source>
        <dbReference type="ARBA" id="ARBA00023033"/>
    </source>
</evidence>
<comment type="caution">
    <text evidence="9">The sequence shown here is derived from an EMBL/GenBank/DDBJ whole genome shotgun (WGS) entry which is preliminary data.</text>
</comment>
<evidence type="ECO:0000256" key="1">
    <source>
        <dbReference type="ARBA" id="ARBA00010617"/>
    </source>
</evidence>
<comment type="similarity">
    <text evidence="1 8">Belongs to the cytochrome P450 family.</text>
</comment>
<evidence type="ECO:0000256" key="3">
    <source>
        <dbReference type="ARBA" id="ARBA00022723"/>
    </source>
</evidence>
<evidence type="ECO:0000313" key="9">
    <source>
        <dbReference type="EMBL" id="KCZ90514.1"/>
    </source>
</evidence>
<dbReference type="AlphaFoldDB" id="A0A059FIR2"/>
<dbReference type="PANTHER" id="PTHR46696">
    <property type="entry name" value="P450, PUTATIVE (EUROFUNG)-RELATED"/>
    <property type="match status" value="1"/>
</dbReference>
<keyword evidence="6 8" id="KW-0503">Monooxygenase</keyword>
<reference evidence="9 10" key="1">
    <citation type="submission" date="2013-04" db="EMBL/GenBank/DDBJ databases">
        <title>Hyphomonas hirschiana VP5 Genome Sequencing.</title>
        <authorList>
            <person name="Lai Q."/>
            <person name="Shao Z."/>
        </authorList>
    </citation>
    <scope>NUCLEOTIDE SEQUENCE [LARGE SCALE GENOMIC DNA]</scope>
    <source>
        <strain evidence="9 10">VP5</strain>
    </source>
</reference>
<keyword evidence="10" id="KW-1185">Reference proteome</keyword>
<dbReference type="GO" id="GO:0006707">
    <property type="term" value="P:cholesterol catabolic process"/>
    <property type="evidence" value="ECO:0007669"/>
    <property type="project" value="TreeGrafter"/>
</dbReference>
<gene>
    <name evidence="9" type="ORF">HHI_13285</name>
</gene>
<dbReference type="PRINTS" id="PR00359">
    <property type="entry name" value="BP450"/>
</dbReference>
<dbReference type="InterPro" id="IPR036396">
    <property type="entry name" value="Cyt_P450_sf"/>
</dbReference>
<evidence type="ECO:0000256" key="2">
    <source>
        <dbReference type="ARBA" id="ARBA00022617"/>
    </source>
</evidence>
<sequence length="431" mass="48256">MDHSHEASGPDLPDWVSQRLVSPKAYATDQIDEAYRWARTNNPLGVARAEGYDPFWVLTKHDDILTVSRNNSLFHSADRATTLLNQAAIERTTRITGGSPNLVRSLVQMDAPDHMKYRTLTQGWFMPANLRKREEEVGQIADAAVASFLKQNGRCDFVRDVALNYPLHVVMNILGVPPEDFPRMLRLTQELFGSQDPDTARQLDALSAEQFGAMIQAVVQDFAVYFNAISEDRRRDPKDDLATIIANATIDGRPIGPMEATSYYIIVATAGHDTTSSATSMAMWALATQAGLLQRLQAQPESIPGFVEEAIRWATPVKTFMRSATKDTELRGRRIAKGDWLMLCYASGNRDEEVFSDPYTFDIDRKPNRQLAFGNGAHVCIGQHLARLEMRVLFEKLIPALKSVSLDGDIKFVESYFVSGPKTLPIRFEVM</sequence>
<dbReference type="EMBL" id="ARYI01000012">
    <property type="protein sequence ID" value="KCZ90514.1"/>
    <property type="molecule type" value="Genomic_DNA"/>
</dbReference>